<dbReference type="Proteomes" id="UP000242754">
    <property type="component" value="Unassembled WGS sequence"/>
</dbReference>
<accession>A0A143YIV8</accession>
<dbReference type="GO" id="GO:0005829">
    <property type="term" value="C:cytosol"/>
    <property type="evidence" value="ECO:0007669"/>
    <property type="project" value="TreeGrafter"/>
</dbReference>
<evidence type="ECO:0000313" key="3">
    <source>
        <dbReference type="Proteomes" id="UP000242754"/>
    </source>
</evidence>
<dbReference type="NCBIfam" id="TIGR03725">
    <property type="entry name" value="T6A_YeaZ"/>
    <property type="match status" value="1"/>
</dbReference>
<gene>
    <name evidence="2" type="ORF">Tpal_1358</name>
</gene>
<dbReference type="RefSeq" id="WP_087032778.1">
    <property type="nucleotide sequence ID" value="NZ_FJNE01000003.1"/>
</dbReference>
<feature type="domain" description="Gcp-like" evidence="1">
    <location>
        <begin position="34"/>
        <end position="224"/>
    </location>
</feature>
<organism evidence="2 3">
    <name type="scientific">Trichococcus palustris</name>
    <dbReference type="NCBI Taxonomy" id="140314"/>
    <lineage>
        <taxon>Bacteria</taxon>
        <taxon>Bacillati</taxon>
        <taxon>Bacillota</taxon>
        <taxon>Bacilli</taxon>
        <taxon>Lactobacillales</taxon>
        <taxon>Carnobacteriaceae</taxon>
        <taxon>Trichococcus</taxon>
    </lineage>
</organism>
<name>A0A143YIV8_9LACT</name>
<keyword evidence="3" id="KW-1185">Reference proteome</keyword>
<dbReference type="CDD" id="cd24032">
    <property type="entry name" value="ASKHA_NBD_TsaB"/>
    <property type="match status" value="1"/>
</dbReference>
<dbReference type="AlphaFoldDB" id="A0A143YIV8"/>
<dbReference type="Pfam" id="PF00814">
    <property type="entry name" value="TsaD"/>
    <property type="match status" value="1"/>
</dbReference>
<dbReference type="PANTHER" id="PTHR11735:SF11">
    <property type="entry name" value="TRNA THREONYLCARBAMOYLADENOSINE BIOSYNTHESIS PROTEIN TSAB"/>
    <property type="match status" value="1"/>
</dbReference>
<evidence type="ECO:0000313" key="2">
    <source>
        <dbReference type="EMBL" id="CZQ91100.1"/>
    </source>
</evidence>
<proteinExistence type="predicted"/>
<dbReference type="GO" id="GO:0002949">
    <property type="term" value="P:tRNA threonylcarbamoyladenosine modification"/>
    <property type="evidence" value="ECO:0007669"/>
    <property type="project" value="InterPro"/>
</dbReference>
<protein>
    <submittedName>
        <fullName evidence="2">Trna threonylcarbamoyl adenosine modification protein yeaz</fullName>
    </submittedName>
</protein>
<dbReference type="EMBL" id="FJNE01000003">
    <property type="protein sequence ID" value="CZQ91100.1"/>
    <property type="molecule type" value="Genomic_DNA"/>
</dbReference>
<dbReference type="SUPFAM" id="SSF53067">
    <property type="entry name" value="Actin-like ATPase domain"/>
    <property type="match status" value="2"/>
</dbReference>
<dbReference type="OrthoDB" id="9784166at2"/>
<dbReference type="InterPro" id="IPR043129">
    <property type="entry name" value="ATPase_NBD"/>
</dbReference>
<dbReference type="InterPro" id="IPR022496">
    <property type="entry name" value="T6A_TsaB"/>
</dbReference>
<dbReference type="InterPro" id="IPR000905">
    <property type="entry name" value="Gcp-like_dom"/>
</dbReference>
<sequence length="244" mass="26914">MKILAIESSNQTMSAAVIDNGRLVAEISTNGNLQHSTQLMPAIDRVLTIAGWEPSALESIAVAKGPGSYTGVRIGATIAKTLAWTLGLPLVSVSSLKVIAANGEGTTARIVPIIDARRRNCYTGVYRFENQKLVNSIPDIHIASEEWFSRLLAEEGNYLFIGEDVAIYQERISELFGERARFAGESQALPRASVLAALSIHETAVDPHLFVPEYLKNPEAEEKWQEAHHEKRREDYVERIDSSI</sequence>
<dbReference type="STRING" id="140314.SAMN04488076_11462"/>
<evidence type="ECO:0000259" key="1">
    <source>
        <dbReference type="Pfam" id="PF00814"/>
    </source>
</evidence>
<reference evidence="2 3" key="1">
    <citation type="submission" date="2016-02" db="EMBL/GenBank/DDBJ databases">
        <authorList>
            <person name="Wen L."/>
            <person name="He K."/>
            <person name="Yang H."/>
        </authorList>
    </citation>
    <scope>NUCLEOTIDE SEQUENCE [LARGE SCALE GENOMIC DNA]</scope>
    <source>
        <strain evidence="2">Trichococcus palustris</strain>
    </source>
</reference>
<dbReference type="PANTHER" id="PTHR11735">
    <property type="entry name" value="TRNA N6-ADENOSINE THREONYLCARBAMOYLTRANSFERASE"/>
    <property type="match status" value="1"/>
</dbReference>
<dbReference type="Gene3D" id="3.30.420.40">
    <property type="match status" value="2"/>
</dbReference>